<dbReference type="EMBL" id="NHNT01000002">
    <property type="protein sequence ID" value="OUZ39693.1"/>
    <property type="molecule type" value="Genomic_DNA"/>
</dbReference>
<dbReference type="Gene3D" id="3.30.1380.20">
    <property type="entry name" value="Trafficking protein particle complex subunit 3"/>
    <property type="match status" value="1"/>
</dbReference>
<sequence>MEGYKMKTIPTFGYEIIRDHLLPSILGKHEEDVLYWAGKEIARKFPLFSMDELPSFFMEAGWGQLVLEKETKDELHYILLSTEELPLNIVQRCFRLEAGFLAEQKQKQLGYLTECYEEKDNDKHVVKFTLKWDLKEKI</sequence>
<dbReference type="InterPro" id="IPR024096">
    <property type="entry name" value="NO_sig/Golgi_transp_ligand-bd"/>
</dbReference>
<dbReference type="SUPFAM" id="SSF111126">
    <property type="entry name" value="Ligand-binding domain in the NO signalling and Golgi transport"/>
    <property type="match status" value="1"/>
</dbReference>
<dbReference type="RefSeq" id="WP_087615822.1">
    <property type="nucleotide sequence ID" value="NZ_JAFBEY010000001.1"/>
</dbReference>
<dbReference type="Pfam" id="PF10702">
    <property type="entry name" value="DUF2507"/>
    <property type="match status" value="1"/>
</dbReference>
<organism evidence="1 2">
    <name type="scientific">Solibacillus kalamii</name>
    <dbReference type="NCBI Taxonomy" id="1748298"/>
    <lineage>
        <taxon>Bacteria</taxon>
        <taxon>Bacillati</taxon>
        <taxon>Bacillota</taxon>
        <taxon>Bacilli</taxon>
        <taxon>Bacillales</taxon>
        <taxon>Caryophanaceae</taxon>
        <taxon>Solibacillus</taxon>
    </lineage>
</organism>
<reference evidence="1 2" key="1">
    <citation type="journal article" date="2017" name="Int. J. Syst. Evol. Microbiol.">
        <title>Solibacillus kalamii sp. nov., isolated from a high-efficiency particulate arrestance filter system used in the International Space Station.</title>
        <authorList>
            <person name="Checinska Sielaff A."/>
            <person name="Kumar R.M."/>
            <person name="Pal D."/>
            <person name="Mayilraj S."/>
            <person name="Venkateswaran K."/>
        </authorList>
    </citation>
    <scope>NUCLEOTIDE SEQUENCE [LARGE SCALE GENOMIC DNA]</scope>
    <source>
        <strain evidence="1 2">ISSFR-015</strain>
    </source>
</reference>
<keyword evidence="2" id="KW-1185">Reference proteome</keyword>
<dbReference type="Proteomes" id="UP000196594">
    <property type="component" value="Unassembled WGS sequence"/>
</dbReference>
<name>A0ABX3ZJH1_9BACL</name>
<accession>A0ABX3ZJH1</accession>
<proteinExistence type="predicted"/>
<evidence type="ECO:0000313" key="2">
    <source>
        <dbReference type="Proteomes" id="UP000196594"/>
    </source>
</evidence>
<protein>
    <recommendedName>
        <fullName evidence="3">DUF2507 domain-containing protein</fullName>
    </recommendedName>
</protein>
<comment type="caution">
    <text evidence="1">The sequence shown here is derived from an EMBL/GenBank/DDBJ whole genome shotgun (WGS) entry which is preliminary data.</text>
</comment>
<evidence type="ECO:0000313" key="1">
    <source>
        <dbReference type="EMBL" id="OUZ39693.1"/>
    </source>
</evidence>
<gene>
    <name evidence="1" type="ORF">CBM15_04070</name>
</gene>
<dbReference type="InterPro" id="IPR019642">
    <property type="entry name" value="DUF2507"/>
</dbReference>
<evidence type="ECO:0008006" key="3">
    <source>
        <dbReference type="Google" id="ProtNLM"/>
    </source>
</evidence>